<sequence length="99" mass="11621">MNSEDRQLYELIRQTCEDHARLQLAKKLQSMLPIHDRCSLVSLIGTPNDLSNLDALQTWIKEVMDYAPKSSLELTLDHWFQRLLHDLMYRLSQRGESHA</sequence>
<name>A0A917BUY3_9PROT</name>
<comment type="caution">
    <text evidence="1">The sequence shown here is derived from an EMBL/GenBank/DDBJ whole genome shotgun (WGS) entry which is preliminary data.</text>
</comment>
<dbReference type="RefSeq" id="WP_188662102.1">
    <property type="nucleotide sequence ID" value="NZ_BMHV01000005.1"/>
</dbReference>
<dbReference type="AlphaFoldDB" id="A0A917BUY3"/>
<reference evidence="1" key="2">
    <citation type="submission" date="2020-09" db="EMBL/GenBank/DDBJ databases">
        <authorList>
            <person name="Sun Q."/>
            <person name="Zhou Y."/>
        </authorList>
    </citation>
    <scope>NUCLEOTIDE SEQUENCE</scope>
    <source>
        <strain evidence="1">CGMCC 1.15254</strain>
    </source>
</reference>
<keyword evidence="2" id="KW-1185">Reference proteome</keyword>
<reference evidence="1" key="1">
    <citation type="journal article" date="2014" name="Int. J. Syst. Evol. Microbiol.">
        <title>Complete genome sequence of Corynebacterium casei LMG S-19264T (=DSM 44701T), isolated from a smear-ripened cheese.</title>
        <authorList>
            <consortium name="US DOE Joint Genome Institute (JGI-PGF)"/>
            <person name="Walter F."/>
            <person name="Albersmeier A."/>
            <person name="Kalinowski J."/>
            <person name="Ruckert C."/>
        </authorList>
    </citation>
    <scope>NUCLEOTIDE SEQUENCE</scope>
    <source>
        <strain evidence="1">CGMCC 1.15254</strain>
    </source>
</reference>
<accession>A0A917BUY3</accession>
<proteinExistence type="predicted"/>
<protein>
    <submittedName>
        <fullName evidence="1">Uncharacterized protein</fullName>
    </submittedName>
</protein>
<gene>
    <name evidence="1" type="ORF">GCM10011332_08970</name>
</gene>
<organism evidence="1 2">
    <name type="scientific">Terasakiella brassicae</name>
    <dbReference type="NCBI Taxonomy" id="1634917"/>
    <lineage>
        <taxon>Bacteria</taxon>
        <taxon>Pseudomonadati</taxon>
        <taxon>Pseudomonadota</taxon>
        <taxon>Alphaproteobacteria</taxon>
        <taxon>Rhodospirillales</taxon>
        <taxon>Terasakiellaceae</taxon>
        <taxon>Terasakiella</taxon>
    </lineage>
</organism>
<dbReference type="EMBL" id="BMHV01000005">
    <property type="protein sequence ID" value="GGF57697.1"/>
    <property type="molecule type" value="Genomic_DNA"/>
</dbReference>
<evidence type="ECO:0000313" key="1">
    <source>
        <dbReference type="EMBL" id="GGF57697.1"/>
    </source>
</evidence>
<evidence type="ECO:0000313" key="2">
    <source>
        <dbReference type="Proteomes" id="UP000632498"/>
    </source>
</evidence>
<dbReference type="Proteomes" id="UP000632498">
    <property type="component" value="Unassembled WGS sequence"/>
</dbReference>